<keyword evidence="4" id="KW-0572">Peptidoglycan-anchor</keyword>
<evidence type="ECO:0000256" key="3">
    <source>
        <dbReference type="ARBA" id="ARBA00022729"/>
    </source>
</evidence>
<keyword evidence="11" id="KW-1185">Reference proteome</keyword>
<dbReference type="InterPro" id="IPR044055">
    <property type="entry name" value="RibLong"/>
</dbReference>
<dbReference type="InterPro" id="IPR005877">
    <property type="entry name" value="YSIRK_signal_dom"/>
</dbReference>
<dbReference type="InterPro" id="IPR012706">
    <property type="entry name" value="Rib_alpha_Esp_rpt"/>
</dbReference>
<dbReference type="RefSeq" id="WP_007123647.1">
    <property type="nucleotide sequence ID" value="NZ_AZDK01000007.1"/>
</dbReference>
<dbReference type="STRING" id="525309.HMPREF0494_0340"/>
<evidence type="ECO:0000256" key="1">
    <source>
        <dbReference type="ARBA" id="ARBA00022512"/>
    </source>
</evidence>
<feature type="compositionally biased region" description="Polar residues" evidence="5">
    <location>
        <begin position="50"/>
        <end position="76"/>
    </location>
</feature>
<dbReference type="PATRIC" id="fig|525309.8.peg.2010"/>
<feature type="region of interest" description="Disordered" evidence="5">
    <location>
        <begin position="1547"/>
        <end position="1566"/>
    </location>
</feature>
<dbReference type="InterPro" id="IPR046776">
    <property type="entry name" value="Pectate_lyase_5"/>
</dbReference>
<reference evidence="9 11" key="2">
    <citation type="journal article" date="2015" name="Genome Announc.">
        <title>Expanding the biotechnology potential of lactobacilli through comparative genomics of 213 strains and associated genera.</title>
        <authorList>
            <person name="Sun Z."/>
            <person name="Harris H.M."/>
            <person name="McCann A."/>
            <person name="Guo C."/>
            <person name="Argimon S."/>
            <person name="Zhang W."/>
            <person name="Yang X."/>
            <person name="Jeffery I.B."/>
            <person name="Cooney J.C."/>
            <person name="Kagawa T.F."/>
            <person name="Liu W."/>
            <person name="Song Y."/>
            <person name="Salvetti E."/>
            <person name="Wrobel A."/>
            <person name="Rasinkangas P."/>
            <person name="Parkhill J."/>
            <person name="Rea M.C."/>
            <person name="O'Sullivan O."/>
            <person name="Ritari J."/>
            <person name="Douillard F.P."/>
            <person name="Paul Ross R."/>
            <person name="Yang R."/>
            <person name="Briner A.E."/>
            <person name="Felis G.E."/>
            <person name="de Vos W.M."/>
            <person name="Barrangou R."/>
            <person name="Klaenhammer T.R."/>
            <person name="Caufield P.W."/>
            <person name="Cui Y."/>
            <person name="Zhang H."/>
            <person name="O'Toole P.W."/>
        </authorList>
    </citation>
    <scope>NUCLEOTIDE SEQUENCE [LARGE SCALE GENOMIC DNA]</scope>
    <source>
        <strain evidence="9 11">DSM 16041</strain>
    </source>
</reference>
<keyword evidence="6" id="KW-0472">Membrane</keyword>
<evidence type="ECO:0000256" key="6">
    <source>
        <dbReference type="SAM" id="Phobius"/>
    </source>
</evidence>
<accession>C8P4U6</accession>
<dbReference type="NCBIfam" id="TIGR01167">
    <property type="entry name" value="LPXTG_anchor"/>
    <property type="match status" value="1"/>
</dbReference>
<dbReference type="Pfam" id="PF18957">
    <property type="entry name" value="RibLong"/>
    <property type="match status" value="1"/>
</dbReference>
<dbReference type="OrthoDB" id="2315452at2"/>
<comment type="caution">
    <text evidence="8">The sequence shown here is derived from an EMBL/GenBank/DDBJ whole genome shotgun (WGS) entry which is preliminary data.</text>
</comment>
<feature type="domain" description="Gram-positive cocci surface proteins LPxTG" evidence="7">
    <location>
        <begin position="2232"/>
        <end position="2266"/>
    </location>
</feature>
<feature type="compositionally biased region" description="Polar residues" evidence="5">
    <location>
        <begin position="2221"/>
        <end position="2234"/>
    </location>
</feature>
<dbReference type="InterPro" id="IPR019931">
    <property type="entry name" value="LPXTG_anchor"/>
</dbReference>
<evidence type="ECO:0000256" key="4">
    <source>
        <dbReference type="ARBA" id="ARBA00023088"/>
    </source>
</evidence>
<feature type="compositionally biased region" description="Low complexity" evidence="5">
    <location>
        <begin position="77"/>
        <end position="99"/>
    </location>
</feature>
<evidence type="ECO:0000256" key="2">
    <source>
        <dbReference type="ARBA" id="ARBA00022525"/>
    </source>
</evidence>
<dbReference type="InterPro" id="IPR059115">
    <property type="entry name" value="Rib"/>
</dbReference>
<keyword evidence="2" id="KW-0964">Secreted</keyword>
<dbReference type="EMBL" id="ACLL01000011">
    <property type="protein sequence ID" value="EEW54452.1"/>
    <property type="molecule type" value="Genomic_DNA"/>
</dbReference>
<evidence type="ECO:0000313" key="8">
    <source>
        <dbReference type="EMBL" id="EEW54452.1"/>
    </source>
</evidence>
<dbReference type="NCBIfam" id="TIGR01168">
    <property type="entry name" value="YSIRK_signal"/>
    <property type="match status" value="1"/>
</dbReference>
<reference evidence="8 10" key="1">
    <citation type="submission" date="2009-09" db="EMBL/GenBank/DDBJ databases">
        <authorList>
            <person name="Qin X."/>
            <person name="Bachman B."/>
            <person name="Battles P."/>
            <person name="Bell A."/>
            <person name="Bess C."/>
            <person name="Bickham C."/>
            <person name="Chaboub L."/>
            <person name="Chen D."/>
            <person name="Coyle M."/>
            <person name="Deiros D.R."/>
            <person name="Dinh H."/>
            <person name="Forbes L."/>
            <person name="Fowler G."/>
            <person name="Francisco L."/>
            <person name="Fu Q."/>
            <person name="Gubbala S."/>
            <person name="Hale W."/>
            <person name="Han Y."/>
            <person name="Hemphill L."/>
            <person name="Highlander S.K."/>
            <person name="Hirani K."/>
            <person name="Hogues M."/>
            <person name="Jackson L."/>
            <person name="Jakkamsetti A."/>
            <person name="Javaid M."/>
            <person name="Jiang H."/>
            <person name="Korchina V."/>
            <person name="Kovar C."/>
            <person name="Lara F."/>
            <person name="Lee S."/>
            <person name="Mata R."/>
            <person name="Mathew T."/>
            <person name="Moen C."/>
            <person name="Morales K."/>
            <person name="Munidasa M."/>
            <person name="Nazareth L."/>
            <person name="Ngo R."/>
            <person name="Nguyen L."/>
            <person name="Okwuonu G."/>
            <person name="Ongeri F."/>
            <person name="Patil S."/>
            <person name="Petrosino J."/>
            <person name="Pham C."/>
            <person name="Pham P."/>
            <person name="Pu L.-L."/>
            <person name="Puazo M."/>
            <person name="Raj R."/>
            <person name="Reid J."/>
            <person name="Rouhana J."/>
            <person name="Saada N."/>
            <person name="Shang Y."/>
            <person name="Simmons D."/>
            <person name="Thornton R."/>
            <person name="Warren J."/>
            <person name="Weissenberger G."/>
            <person name="Zhang J."/>
            <person name="Zhang L."/>
            <person name="Zhou C."/>
            <person name="Zhu D."/>
            <person name="Muzny D."/>
            <person name="Worley K."/>
            <person name="Gibbs R."/>
        </authorList>
    </citation>
    <scope>NUCLEOTIDE SEQUENCE [LARGE SCALE GENOMIC DNA]</scope>
    <source>
        <strain evidence="8 10">DSM 16041</strain>
    </source>
</reference>
<proteinExistence type="predicted"/>
<keyword evidence="3" id="KW-0732">Signal</keyword>
<dbReference type="EMBL" id="AZDK01000007">
    <property type="protein sequence ID" value="KRK60151.1"/>
    <property type="molecule type" value="Genomic_DNA"/>
</dbReference>
<feature type="region of interest" description="Disordered" evidence="5">
    <location>
        <begin position="2176"/>
        <end position="2234"/>
    </location>
</feature>
<gene>
    <name evidence="9" type="ORF">FC31_GL001938</name>
    <name evidence="8" type="ORF">HMPREF0494_0340</name>
</gene>
<dbReference type="Pfam" id="PF08428">
    <property type="entry name" value="Rib"/>
    <property type="match status" value="5"/>
</dbReference>
<feature type="transmembrane region" description="Helical" evidence="6">
    <location>
        <begin position="21"/>
        <end position="42"/>
    </location>
</feature>
<dbReference type="PROSITE" id="PS50847">
    <property type="entry name" value="GRAM_POS_ANCHORING"/>
    <property type="match status" value="1"/>
</dbReference>
<dbReference type="NCBIfam" id="NF038186">
    <property type="entry name" value="YPDG_rpt"/>
    <property type="match status" value="1"/>
</dbReference>
<evidence type="ECO:0000313" key="9">
    <source>
        <dbReference type="EMBL" id="KRK60151.1"/>
    </source>
</evidence>
<dbReference type="Gene3D" id="2.60.40.4300">
    <property type="match status" value="1"/>
</dbReference>
<evidence type="ECO:0000313" key="11">
    <source>
        <dbReference type="Proteomes" id="UP000051883"/>
    </source>
</evidence>
<dbReference type="HOGENOM" id="CLU_230497_0_0_9"/>
<dbReference type="eggNOG" id="COG2373">
    <property type="taxonomic scope" value="Bacteria"/>
</dbReference>
<keyword evidence="1" id="KW-0134">Cell wall</keyword>
<sequence length="2266" mass="237249">MLSRSNWKEQLRQHEAKKQRFAIKKLTVGVASVLIGFTFMGIGTAANADSSVADNGSASTATDPAASNKQTVTLSQTAGAANGAATTENKANTNSLNTAAPAPVTANQAAESKAPVQAQEVTDWQGFVNAMNDANVGTITLSGDITVANQGTNVSGINRPNPVTNGGKMNLTGENIARTLTIDGQGHTINFGANYLSFTTANQQKSTPWNLTFKNITINADGYDNSWSTFGGAFSPIYMGGDDIRTELLAKNKVTFENVTADVKNGAFYNTTMAQQITDNPYTTVTFKGNNQITCEAVNVAGNQLYNYSSAVSAAHIIFADGTNTVFNVSTAKTNNDQNAGGNILRANVEDPNDSAPAIDVQQGATVTLNGQSTDVKGMLVNRAITGTVQVDGNLNANMADGHSVAIWAGNLNIGKTGVVNIQTRESNDGTGANGVTNYNGYHFAPISLGVGFAANVSNAGSNLLNNAGKLTIVRTGTNSTSPLISFGSGNGTGGQFTLNVQDGATLDLQDGATSSIKGSFTNTPNIGLVTMWGNGGVNSATFAKVNITNPGYVNFQRTGSQTGTLLRLENMNNHVNISGNGGVLPLAYWDEGNKGGASSYWYIKSLTNQNNWGNNAISGFTAAGQTIGQNQNGEMKFLHSNGTVTFAGSQAGLNSYQYQDGTVTTGQPTPGVDYETPYLNNFLNTFNWWTPQRVAMGTSLATAAQPTDADKYQPEVQTINATTKQHLTDLNVQNGIKDLIDQTGAVVPNGLANIDWNKSHWYDAAQENVVNGTSQTDQAIWQAQYGTGADAQQPVLPATNANGTLKQGQTAATATIVYNDGSVDFVTIPLAVTDQTLASQYAPAGGSITVPEGHQLTPADAANAITNKGQLVDQNGHSVVAGTNGYTWHTAPATDVPGVKNGLVTVTYTDGSTDEVPVTVNVESQADQYTPQGQPVSTSVGTVPPAQAGIANPGDLPAGTSYTWSKAPDVSKAGTVPGVINVTYPDQSVDQVPVKVVVGNPTTPSTTRTDAEQNDPQGQTVTTTIGTLPDAATAVTWPAGQPTGGTPTYTWSQTPDVYSQGQHPGVVQVTYPDGSVDYVPTTVTVTNTPTGKDVTTPKGTLPDASTTVDWGQTPAGQPLSQPSNTTVTWGTEPDVSQPGDSQGTVKITYPNGETTTVVVPVHVTDPDANNGFAPYGTTIRVAYGHDLTDQDAQRAIAGGVPSDATGVTYTWSAKPATSGDGISNTTQQGYVTVKGTLNGQPVSKDVLVYVHVGDQADNYAPQGKNLTVEKGASVPAAATAITNQDTLPQGTKYDWAYTPDTSVVGTQSTLVKVTYPDGSVDYVPVNVTVTETAKDSDQYPVNYGGLEIERPTTASPATKSELPTTTTGMPAGTITGYAKGTFTDPAGVTTAINPTTGEITVTVTKDASRGTFNVPVAVRYQDGTAATVYVPVSVTGLTVDPDGHTTYYGNQTNTDFSADPANVHKTSVDNVPAAANSGFNTITYNYDWDGTSGNGNYRKHTTYKLNAAGTEFVNIADPSDKFAASDISYTWLNGYAPNTNFGDNTATTLANSPLEKTGQGDNLPGNSKYRYNFTVSNANGTATELGLGYGDYQGWCNVFFNFYGAKTGEALTFKQNSDISNLTQDQYRHLIDVTDLGAAGWNGQNANPNAPQVLAYVPGTDTAKTFTMTWAPSGQPSTANVANGVAGTVRIAFNDGTYLDVPATINVVKDEDSGKQDQDKTAFTQKIVYTYNGKEVAYTTIDNIAKGANLTAAQLKNAIDSNVPADYTVVSNYTYPAARDNITATPAEIVVPLALKSSAHFDAQGQIVYQTADGTQVGTGDQIKSKVGDTLTAGLLRDLANQKVPAGYTIARYPGSYNVTADHFVIPVEVELSSTATTTYYFYSQVTVKAPDGTTTTKPRQELRFTYAGLPTDADVNVAFTNVTIPSYAGYTPEVSLTPVSADGTPMATLEKDADGNWGLKLPKPVLAYSQYNYTVSYRKSGEAKQGDVVITYVDQKNPSTVLGTMTVTGQLGSTVDVATTIKDHVPANWTIASDYQVPSTAVVPGAVTVPLVHATKTVNPGDPGVNPTDPLYQGMFKTVTRTIIVNHPDGTTSLTTQPVHFNRSETIDKVTNQVLSYGAWTLATGSAADWGEFNVPQLAGYTSYVDGTAATDVAAEQVTPETADVTVEVTYQAADHHDGGGNDGHTTPTTPDQHNNGNGGNGNPGTPTNDHGNIIGGRQSANNGQHAAQLPQTSDTKNIAAVAGLGLASLTAMLGLGGLKKKND</sequence>
<feature type="compositionally biased region" description="Low complexity" evidence="5">
    <location>
        <begin position="2206"/>
        <end position="2215"/>
    </location>
</feature>
<evidence type="ECO:0000256" key="5">
    <source>
        <dbReference type="SAM" id="MobiDB-lite"/>
    </source>
</evidence>
<dbReference type="NCBIfam" id="TIGR02331">
    <property type="entry name" value="rib_alpha"/>
    <property type="match status" value="5"/>
</dbReference>
<feature type="compositionally biased region" description="Low complexity" evidence="5">
    <location>
        <begin position="2186"/>
        <end position="2198"/>
    </location>
</feature>
<organism evidence="8 10">
    <name type="scientific">Limosilactobacillus antri DSM 16041</name>
    <dbReference type="NCBI Taxonomy" id="525309"/>
    <lineage>
        <taxon>Bacteria</taxon>
        <taxon>Bacillati</taxon>
        <taxon>Bacillota</taxon>
        <taxon>Bacilli</taxon>
        <taxon>Lactobacillales</taxon>
        <taxon>Lactobacillaceae</taxon>
        <taxon>Limosilactobacillus</taxon>
    </lineage>
</organism>
<feature type="region of interest" description="Disordered" evidence="5">
    <location>
        <begin position="50"/>
        <end position="99"/>
    </location>
</feature>
<dbReference type="Proteomes" id="UP000051883">
    <property type="component" value="Unassembled WGS sequence"/>
</dbReference>
<keyword evidence="6" id="KW-1133">Transmembrane helix</keyword>
<evidence type="ECO:0000313" key="10">
    <source>
        <dbReference type="Proteomes" id="UP000003675"/>
    </source>
</evidence>
<name>C8P4U6_9LACO</name>
<dbReference type="Pfam" id="PF04650">
    <property type="entry name" value="YSIRK_signal"/>
    <property type="match status" value="1"/>
</dbReference>
<keyword evidence="6" id="KW-0812">Transmembrane</keyword>
<dbReference type="Proteomes" id="UP000003675">
    <property type="component" value="Unassembled WGS sequence"/>
</dbReference>
<evidence type="ECO:0000259" key="7">
    <source>
        <dbReference type="PROSITE" id="PS50847"/>
    </source>
</evidence>
<protein>
    <submittedName>
        <fullName evidence="8">Gram-positive signal peptide protein, YSIRK family</fullName>
    </submittedName>
</protein>
<dbReference type="Pfam" id="PF20585">
    <property type="entry name" value="Pectate_lyase_5"/>
    <property type="match status" value="1"/>
</dbReference>